<organism evidence="7 8">
    <name type="scientific">Oncorhynchus tshawytscha</name>
    <name type="common">Chinook salmon</name>
    <name type="synonym">Salmo tshawytscha</name>
    <dbReference type="NCBI Taxonomy" id="74940"/>
    <lineage>
        <taxon>Eukaryota</taxon>
        <taxon>Metazoa</taxon>
        <taxon>Chordata</taxon>
        <taxon>Craniata</taxon>
        <taxon>Vertebrata</taxon>
        <taxon>Euteleostomi</taxon>
        <taxon>Actinopterygii</taxon>
        <taxon>Neopterygii</taxon>
        <taxon>Teleostei</taxon>
        <taxon>Protacanthopterygii</taxon>
        <taxon>Salmoniformes</taxon>
        <taxon>Salmonidae</taxon>
        <taxon>Salmoninae</taxon>
        <taxon>Oncorhynchus</taxon>
    </lineage>
</organism>
<comment type="subcellular location">
    <subcellularLocation>
        <location evidence="1">Membrane</location>
        <topology evidence="1">Multi-pass membrane protein</topology>
    </subcellularLocation>
</comment>
<dbReference type="AlphaFoldDB" id="A0A8C8DDS1"/>
<evidence type="ECO:0000313" key="8">
    <source>
        <dbReference type="Proteomes" id="UP000694402"/>
    </source>
</evidence>
<dbReference type="Proteomes" id="UP000694402">
    <property type="component" value="Unassembled WGS sequence"/>
</dbReference>
<sequence length="411" mass="45570">MERLSLRYFVGKLFPIFEGKTSFGMSVFNLGNAIMGSGILGLSYAMANTGVVLFLVLLTVVAVLSSYSIHLLLKSSGIVGIRAYEQLGQRAFGTPGKMAAGIAITLQNIGAMSSYLYIVKYEFPLVIQAFLGVDKPSGEWYLNGNYLVIMVSISVILPLALMKQLGYLGYTSGFSLTCMVFFLISVCTVILYSLFFFSQTAYTIPILAFAFVCHPEVLPIYTELKNPTKQRMQHVSNISIVVMYTMYFLAALFGYLTFYGEVESELLHTYSRLDPYDTLILCVRLAVLTAVTLTVPIVLFPVRRAIQQLFFPNKTFYWPRHIAIAVTLLTVINMLVIFAPNILGIFGIIGATSAPCLIFIFPAVFYIRIVPEEEEPMRSTPKILVNAVLQTAVSLGSPHDKYLSGLFSMGM</sequence>
<keyword evidence="4 5" id="KW-0472">Membrane</keyword>
<dbReference type="PANTHER" id="PTHR22950:SF22">
    <property type="entry name" value="SODIUM-COUPLED NEUTRAL AMINO ACID TRANSPORTER 3"/>
    <property type="match status" value="1"/>
</dbReference>
<dbReference type="GO" id="GO:0015186">
    <property type="term" value="F:L-glutamine transmembrane transporter activity"/>
    <property type="evidence" value="ECO:0007669"/>
    <property type="project" value="TreeGrafter"/>
</dbReference>
<evidence type="ECO:0000256" key="2">
    <source>
        <dbReference type="ARBA" id="ARBA00022692"/>
    </source>
</evidence>
<protein>
    <recommendedName>
        <fullName evidence="6">Amino acid transporter transmembrane domain-containing protein</fullName>
    </recommendedName>
</protein>
<keyword evidence="8" id="KW-1185">Reference proteome</keyword>
<dbReference type="GO" id="GO:0015817">
    <property type="term" value="P:histidine transport"/>
    <property type="evidence" value="ECO:0007669"/>
    <property type="project" value="TreeGrafter"/>
</dbReference>
<dbReference type="GO" id="GO:0015182">
    <property type="term" value="F:L-asparagine transmembrane transporter activity"/>
    <property type="evidence" value="ECO:0007669"/>
    <property type="project" value="TreeGrafter"/>
</dbReference>
<dbReference type="Pfam" id="PF01490">
    <property type="entry name" value="Aa_trans"/>
    <property type="match status" value="1"/>
</dbReference>
<dbReference type="GeneTree" id="ENSGT00940000157127"/>
<feature type="transmembrane region" description="Helical" evidence="5">
    <location>
        <begin position="98"/>
        <end position="118"/>
    </location>
</feature>
<feature type="transmembrane region" description="Helical" evidence="5">
    <location>
        <begin position="173"/>
        <end position="195"/>
    </location>
</feature>
<reference evidence="7" key="1">
    <citation type="submission" date="2025-08" db="UniProtKB">
        <authorList>
            <consortium name="Ensembl"/>
        </authorList>
    </citation>
    <scope>IDENTIFICATION</scope>
</reference>
<feature type="transmembrane region" description="Helical" evidence="5">
    <location>
        <begin position="51"/>
        <end position="73"/>
    </location>
</feature>
<evidence type="ECO:0000256" key="1">
    <source>
        <dbReference type="ARBA" id="ARBA00004141"/>
    </source>
</evidence>
<feature type="transmembrane region" description="Helical" evidence="5">
    <location>
        <begin position="321"/>
        <end position="339"/>
    </location>
</feature>
<evidence type="ECO:0000313" key="7">
    <source>
        <dbReference type="Ensembl" id="ENSOTSP00005022415.1"/>
    </source>
</evidence>
<dbReference type="GO" id="GO:0005886">
    <property type="term" value="C:plasma membrane"/>
    <property type="evidence" value="ECO:0007669"/>
    <property type="project" value="TreeGrafter"/>
</dbReference>
<feature type="transmembrane region" description="Helical" evidence="5">
    <location>
        <begin position="21"/>
        <end position="45"/>
    </location>
</feature>
<keyword evidence="2 5" id="KW-0812">Transmembrane</keyword>
<dbReference type="GO" id="GO:0005290">
    <property type="term" value="F:L-histidine transmembrane transporter activity"/>
    <property type="evidence" value="ECO:0007669"/>
    <property type="project" value="TreeGrafter"/>
</dbReference>
<evidence type="ECO:0000256" key="3">
    <source>
        <dbReference type="ARBA" id="ARBA00022989"/>
    </source>
</evidence>
<feature type="transmembrane region" description="Helical" evidence="5">
    <location>
        <begin position="278"/>
        <end position="300"/>
    </location>
</feature>
<keyword evidence="3 5" id="KW-1133">Transmembrane helix</keyword>
<feature type="transmembrane region" description="Helical" evidence="5">
    <location>
        <begin position="234"/>
        <end position="258"/>
    </location>
</feature>
<evidence type="ECO:0000256" key="5">
    <source>
        <dbReference type="SAM" id="Phobius"/>
    </source>
</evidence>
<reference evidence="7" key="2">
    <citation type="submission" date="2025-09" db="UniProtKB">
        <authorList>
            <consortium name="Ensembl"/>
        </authorList>
    </citation>
    <scope>IDENTIFICATION</scope>
</reference>
<dbReference type="InterPro" id="IPR013057">
    <property type="entry name" value="AA_transpt_TM"/>
</dbReference>
<feature type="domain" description="Amino acid transporter transmembrane" evidence="6">
    <location>
        <begin position="20"/>
        <end position="386"/>
    </location>
</feature>
<evidence type="ECO:0000256" key="4">
    <source>
        <dbReference type="ARBA" id="ARBA00023136"/>
    </source>
</evidence>
<accession>A0A8C8DDS1</accession>
<dbReference type="PANTHER" id="PTHR22950">
    <property type="entry name" value="AMINO ACID TRANSPORTER"/>
    <property type="match status" value="1"/>
</dbReference>
<evidence type="ECO:0000259" key="6">
    <source>
        <dbReference type="Pfam" id="PF01490"/>
    </source>
</evidence>
<feature type="transmembrane region" description="Helical" evidence="5">
    <location>
        <begin position="345"/>
        <end position="369"/>
    </location>
</feature>
<gene>
    <name evidence="7" type="primary">LOC112254638</name>
</gene>
<proteinExistence type="predicted"/>
<dbReference type="Ensembl" id="ENSOTST00005024289.2">
    <property type="protein sequence ID" value="ENSOTSP00005022415.1"/>
    <property type="gene ID" value="ENSOTSG00005009259.2"/>
</dbReference>
<feature type="transmembrane region" description="Helical" evidence="5">
    <location>
        <begin position="140"/>
        <end position="161"/>
    </location>
</feature>
<name>A0A8C8DDS1_ONCTS</name>